<dbReference type="InterPro" id="IPR001005">
    <property type="entry name" value="SANT/Myb"/>
</dbReference>
<feature type="region of interest" description="Disordered" evidence="1">
    <location>
        <begin position="252"/>
        <end position="333"/>
    </location>
</feature>
<organism evidence="3 4">
    <name type="scientific">Anguilla anguilla</name>
    <name type="common">European freshwater eel</name>
    <name type="synonym">Muraena anguilla</name>
    <dbReference type="NCBI Taxonomy" id="7936"/>
    <lineage>
        <taxon>Eukaryota</taxon>
        <taxon>Metazoa</taxon>
        <taxon>Chordata</taxon>
        <taxon>Craniata</taxon>
        <taxon>Vertebrata</taxon>
        <taxon>Euteleostomi</taxon>
        <taxon>Actinopterygii</taxon>
        <taxon>Neopterygii</taxon>
        <taxon>Teleostei</taxon>
        <taxon>Anguilliformes</taxon>
        <taxon>Anguillidae</taxon>
        <taxon>Anguilla</taxon>
    </lineage>
</organism>
<feature type="compositionally biased region" description="Basic and acidic residues" evidence="1">
    <location>
        <begin position="841"/>
        <end position="854"/>
    </location>
</feature>
<evidence type="ECO:0000256" key="1">
    <source>
        <dbReference type="SAM" id="MobiDB-lite"/>
    </source>
</evidence>
<feature type="compositionally biased region" description="Basic and acidic residues" evidence="1">
    <location>
        <begin position="490"/>
        <end position="502"/>
    </location>
</feature>
<dbReference type="InterPro" id="IPR009057">
    <property type="entry name" value="Homeodomain-like_sf"/>
</dbReference>
<feature type="region of interest" description="Disordered" evidence="1">
    <location>
        <begin position="170"/>
        <end position="192"/>
    </location>
</feature>
<dbReference type="Proteomes" id="UP001044222">
    <property type="component" value="Unassembled WGS sequence"/>
</dbReference>
<feature type="compositionally biased region" description="Low complexity" evidence="1">
    <location>
        <begin position="820"/>
        <end position="838"/>
    </location>
</feature>
<reference evidence="3" key="1">
    <citation type="submission" date="2021-01" db="EMBL/GenBank/DDBJ databases">
        <title>A chromosome-scale assembly of European eel, Anguilla anguilla.</title>
        <authorList>
            <person name="Henkel C."/>
            <person name="Jong-Raadsen S.A."/>
            <person name="Dufour S."/>
            <person name="Weltzien F.-A."/>
            <person name="Palstra A.P."/>
            <person name="Pelster B."/>
            <person name="Spaink H.P."/>
            <person name="Van Den Thillart G.E."/>
            <person name="Jansen H."/>
            <person name="Zahm M."/>
            <person name="Klopp C."/>
            <person name="Cedric C."/>
            <person name="Louis A."/>
            <person name="Berthelot C."/>
            <person name="Parey E."/>
            <person name="Roest Crollius H."/>
            <person name="Montfort J."/>
            <person name="Robinson-Rechavi M."/>
            <person name="Bucao C."/>
            <person name="Bouchez O."/>
            <person name="Gislard M."/>
            <person name="Lluch J."/>
            <person name="Milhes M."/>
            <person name="Lampietro C."/>
            <person name="Lopez Roques C."/>
            <person name="Donnadieu C."/>
            <person name="Braasch I."/>
            <person name="Desvignes T."/>
            <person name="Postlethwait J."/>
            <person name="Bobe J."/>
            <person name="Guiguen Y."/>
            <person name="Dirks R."/>
        </authorList>
    </citation>
    <scope>NUCLEOTIDE SEQUENCE</scope>
    <source>
        <strain evidence="3">Tag_6206</strain>
        <tissue evidence="3">Liver</tissue>
    </source>
</reference>
<feature type="compositionally biased region" description="Acidic residues" evidence="1">
    <location>
        <begin position="1294"/>
        <end position="1305"/>
    </location>
</feature>
<feature type="region of interest" description="Disordered" evidence="1">
    <location>
        <begin position="1114"/>
        <end position="1141"/>
    </location>
</feature>
<dbReference type="SUPFAM" id="SSF46689">
    <property type="entry name" value="Homeodomain-like"/>
    <property type="match status" value="1"/>
</dbReference>
<feature type="compositionally biased region" description="Basic and acidic residues" evidence="1">
    <location>
        <begin position="770"/>
        <end position="782"/>
    </location>
</feature>
<dbReference type="InterPro" id="IPR039110">
    <property type="entry name" value="KNL2-like"/>
</dbReference>
<feature type="compositionally biased region" description="Polar residues" evidence="1">
    <location>
        <begin position="300"/>
        <end position="322"/>
    </location>
</feature>
<proteinExistence type="predicted"/>
<name>A0A9D3MY60_ANGAN</name>
<protein>
    <recommendedName>
        <fullName evidence="2">Myb-like domain-containing protein</fullName>
    </recommendedName>
</protein>
<feature type="domain" description="Myb-like" evidence="2">
    <location>
        <begin position="1060"/>
        <end position="1106"/>
    </location>
</feature>
<dbReference type="EMBL" id="JAFIRN010000001">
    <property type="protein sequence ID" value="KAG5857479.1"/>
    <property type="molecule type" value="Genomic_DNA"/>
</dbReference>
<dbReference type="PANTHER" id="PTHR16124:SF3">
    <property type="entry name" value="MIS18-BINDING PROTEIN 1"/>
    <property type="match status" value="1"/>
</dbReference>
<evidence type="ECO:0000313" key="3">
    <source>
        <dbReference type="EMBL" id="KAG5857479.1"/>
    </source>
</evidence>
<feature type="compositionally biased region" description="Basic and acidic residues" evidence="1">
    <location>
        <begin position="1033"/>
        <end position="1052"/>
    </location>
</feature>
<sequence>MNAMNSTVLHADCYKGMPCELSSIAAEDSSPLGCDSVFFPPRRTKYAPLVVGHDQQLESPAKIFARMKAKVQKHNHSLGQSGDGQSFTDAHCPRARQEQDVLYYTRRKDDIPGAEARGSQAFRDTIEVDALTLSPSRTPCKVQRLRLGTSPRKNTPCNRLPEPCKFFGRTPQQSNSSTQLEEPIHPPSCAKSAGGEIRFEKEESSTHGIYQDEVFAVPEIPVKRSDLGTTRKNSVMSSPAKIFAQMKERVELQRRQQEPNRVTSTADVNPGGLFYRSGRQRTLPMSGDEADDEFSRDVDSNTGVSSNAGTVVTSPVEASSTTGHEEPVDRRCTHVPQRPLPEPEPLPDLANDTLLQNSPRIAIPKKRAFLFQDREAAELKTSDQEQGPMAKGIHLMEWQLKSQNSRLFVDGFRTDDKVPWHSNLIAERLSSNVLKTVSGSIYILVGKMAPDPNSVFPGWFLKKFLHGFPEKWKSYLLNYLSTLKRQSTSSKRETQVRAKEQSSKTPKAKIPSGPKANLLESSAKLSRSGRLIKAPLEYWKGGRVILDSDMNITIHEDYQSTPNTHRGNGKIVLIESSQRTTKTSLKASSANYKVHYRGTERTKPDMSDSDTPGGSRKLRSSQKQLPEDKVSGTEGLLNQGALNRQYAVDLTPLRTSTELHQRCSENNLRYRRSSKTSDSADSDKAARAESPTGVGQGGELKQGRSHPPRRGKTRQSAKHSESESDGQRGLPPTSVAKRVLRPRTKSRSSRTTDSSQDDQKKNAKGRVSSRHSEGTGSDEGRASKPNSRRPGKSRTNRLALGRRASGLDTESDAFSDPPRLLRSSSRSQRSVRVISSSLDSARIDRGGRPSREPEPTQEPDNSSSFSDPPKLFSLPKAGGRKQGPGKASTASCGPATPLSKGNRAQQEVLISTGSDGESTPDSGSRTKRPLRKVGQVVKDGDQKASEDVLSCTGKRAGKKTLNPQHAPDAGENGQPSECAKQRRYVSSESESELSDFAPSPEDRQFSLSRKKLNVPQLKKDVSSKPSPVKKRQEKNNTKGKNKEGGRSSKKEELAEDEDDWTESELEKLHTAVSSFPKHKSGFWINVAMAVGTRSAEECQEQYTQQQSVLLRAKARKKNTRHEKEEPVKESPQITAKAGTLKRKQQMRNFLDHMPKDDHDDIFSSSPLQNKRVKLPTLSTNGEENVFQHLQQNPQTPSSSAFPSVQTPHCLHISPGMLGSVNRNNNDKYVYQLQKKMGKGQANVRGQDSCLQKLKDSPMSSIKSTKRRPDAENESFVVWKMFSDKEPLPPPSDESGVEDYYFMDDD</sequence>
<accession>A0A9D3MY60</accession>
<feature type="compositionally biased region" description="Basic and acidic residues" evidence="1">
    <location>
        <begin position="597"/>
        <end position="606"/>
    </location>
</feature>
<feature type="region of interest" description="Disordered" evidence="1">
    <location>
        <begin position="659"/>
        <end position="1065"/>
    </location>
</feature>
<feature type="compositionally biased region" description="Acidic residues" evidence="1">
    <location>
        <begin position="1053"/>
        <end position="1063"/>
    </location>
</feature>
<feature type="region of interest" description="Disordered" evidence="1">
    <location>
        <begin position="1282"/>
        <end position="1305"/>
    </location>
</feature>
<feature type="region of interest" description="Disordered" evidence="1">
    <location>
        <begin position="595"/>
        <end position="637"/>
    </location>
</feature>
<dbReference type="PROSITE" id="PS50090">
    <property type="entry name" value="MYB_LIKE"/>
    <property type="match status" value="1"/>
</dbReference>
<gene>
    <name evidence="3" type="ORF">ANANG_G00019890</name>
</gene>
<feature type="compositionally biased region" description="Basic residues" evidence="1">
    <location>
        <begin position="738"/>
        <end position="748"/>
    </location>
</feature>
<feature type="compositionally biased region" description="Polar residues" evidence="1">
    <location>
        <begin position="902"/>
        <end position="923"/>
    </location>
</feature>
<evidence type="ECO:0000259" key="2">
    <source>
        <dbReference type="PROSITE" id="PS50090"/>
    </source>
</evidence>
<feature type="compositionally biased region" description="Basic and acidic residues" evidence="1">
    <location>
        <begin position="323"/>
        <end position="332"/>
    </location>
</feature>
<dbReference type="Gene3D" id="1.10.10.60">
    <property type="entry name" value="Homeodomain-like"/>
    <property type="match status" value="1"/>
</dbReference>
<feature type="compositionally biased region" description="Basic residues" evidence="1">
    <location>
        <begin position="786"/>
        <end position="795"/>
    </location>
</feature>
<dbReference type="SMART" id="SM00717">
    <property type="entry name" value="SANT"/>
    <property type="match status" value="1"/>
</dbReference>
<dbReference type="PANTHER" id="PTHR16124">
    <property type="entry name" value="MIS18-BINDING PROTEIN 1"/>
    <property type="match status" value="1"/>
</dbReference>
<dbReference type="InterPro" id="IPR015216">
    <property type="entry name" value="SANTA"/>
</dbReference>
<dbReference type="CDD" id="cd00167">
    <property type="entry name" value="SANT"/>
    <property type="match status" value="1"/>
</dbReference>
<keyword evidence="4" id="KW-1185">Reference proteome</keyword>
<feature type="region of interest" description="Disordered" evidence="1">
    <location>
        <begin position="1238"/>
        <end position="1270"/>
    </location>
</feature>
<dbReference type="GO" id="GO:0000775">
    <property type="term" value="C:chromosome, centromeric region"/>
    <property type="evidence" value="ECO:0007669"/>
    <property type="project" value="TreeGrafter"/>
</dbReference>
<feature type="compositionally biased region" description="Polar residues" evidence="1">
    <location>
        <begin position="170"/>
        <end position="180"/>
    </location>
</feature>
<dbReference type="Pfam" id="PF09133">
    <property type="entry name" value="SANTA"/>
    <property type="match status" value="1"/>
</dbReference>
<feature type="compositionally biased region" description="Basic residues" evidence="1">
    <location>
        <begin position="703"/>
        <end position="717"/>
    </location>
</feature>
<feature type="region of interest" description="Disordered" evidence="1">
    <location>
        <begin position="488"/>
        <end position="521"/>
    </location>
</feature>
<evidence type="ECO:0000313" key="4">
    <source>
        <dbReference type="Proteomes" id="UP001044222"/>
    </source>
</evidence>
<comment type="caution">
    <text evidence="3">The sequence shown here is derived from an EMBL/GenBank/DDBJ whole genome shotgun (WGS) entry which is preliminary data.</text>
</comment>